<evidence type="ECO:0000259" key="2">
    <source>
        <dbReference type="Pfam" id="PF03807"/>
    </source>
</evidence>
<dbReference type="EMBL" id="AMQS01000002">
    <property type="protein sequence ID" value="EKF52424.1"/>
    <property type="molecule type" value="Genomic_DNA"/>
</dbReference>
<dbReference type="InterPro" id="IPR036291">
    <property type="entry name" value="NAD(P)-bd_dom_sf"/>
</dbReference>
<dbReference type="InterPro" id="IPR028939">
    <property type="entry name" value="P5C_Rdtase_cat_N"/>
</dbReference>
<dbReference type="PATRIC" id="fig|1231377.3.peg.306"/>
<dbReference type="Pfam" id="PF03807">
    <property type="entry name" value="F420_oxidored"/>
    <property type="match status" value="1"/>
</dbReference>
<gene>
    <name evidence="3" type="ORF">C426_0306</name>
</gene>
<dbReference type="Gene3D" id="3.40.50.720">
    <property type="entry name" value="NAD(P)-binding Rossmann-like Domain"/>
    <property type="match status" value="1"/>
</dbReference>
<reference evidence="3 4" key="1">
    <citation type="journal article" date="2012" name="J. Bacteriol.">
        <title>Genome Sequence of the Bacteriocin-Producing Strain Lactococcus garvieae DCC43.</title>
        <authorList>
            <person name="Gabrielsen C."/>
            <person name="Brede D.A."/>
            <person name="Hernandez P.E."/>
            <person name="Nes I.F."/>
            <person name="Diep D.B."/>
        </authorList>
    </citation>
    <scope>NUCLEOTIDE SEQUENCE [LARGE SCALE GENOMIC DNA]</scope>
    <source>
        <strain evidence="3 4">DCC43</strain>
    </source>
</reference>
<dbReference type="GO" id="GO:0016491">
    <property type="term" value="F:oxidoreductase activity"/>
    <property type="evidence" value="ECO:0007669"/>
    <property type="project" value="UniProtKB-KW"/>
</dbReference>
<dbReference type="SUPFAM" id="SSF51735">
    <property type="entry name" value="NAD(P)-binding Rossmann-fold domains"/>
    <property type="match status" value="1"/>
</dbReference>
<feature type="domain" description="Pyrroline-5-carboxylate reductase catalytic N-terminal" evidence="2">
    <location>
        <begin position="39"/>
        <end position="74"/>
    </location>
</feature>
<evidence type="ECO:0000256" key="1">
    <source>
        <dbReference type="ARBA" id="ARBA00023002"/>
    </source>
</evidence>
<evidence type="ECO:0000313" key="3">
    <source>
        <dbReference type="EMBL" id="EKF52424.1"/>
    </source>
</evidence>
<dbReference type="PANTHER" id="PTHR14239">
    <property type="entry name" value="DUDULIN-RELATED"/>
    <property type="match status" value="1"/>
</dbReference>
<sequence>MVNVTIFGQGNMGKAIGENFMDAGNDVEYITTSSSKTTLGDLIVLAVPYSAVDEIIEQYGKELEGKTVVDITNPVNFETFDDLVVPSDSSAAEVISKKLPESDVIKGFNTTFAAT</sequence>
<organism evidence="3 4">
    <name type="scientific">Lactococcus garvieae DCC43</name>
    <dbReference type="NCBI Taxonomy" id="1231377"/>
    <lineage>
        <taxon>Bacteria</taxon>
        <taxon>Bacillati</taxon>
        <taxon>Bacillota</taxon>
        <taxon>Bacilli</taxon>
        <taxon>Lactobacillales</taxon>
        <taxon>Streptococcaceae</taxon>
        <taxon>Lactococcus</taxon>
    </lineage>
</organism>
<keyword evidence="1" id="KW-0560">Oxidoreductase</keyword>
<evidence type="ECO:0000313" key="4">
    <source>
        <dbReference type="Proteomes" id="UP000006787"/>
    </source>
</evidence>
<dbReference type="Proteomes" id="UP000006787">
    <property type="component" value="Unassembled WGS sequence"/>
</dbReference>
<dbReference type="eggNOG" id="COG2085">
    <property type="taxonomic scope" value="Bacteria"/>
</dbReference>
<dbReference type="AlphaFoldDB" id="K2PQ36"/>
<dbReference type="InterPro" id="IPR051267">
    <property type="entry name" value="STEAP_metalloreductase"/>
</dbReference>
<name>K2PQ36_9LACT</name>
<comment type="caution">
    <text evidence="3">The sequence shown here is derived from an EMBL/GenBank/DDBJ whole genome shotgun (WGS) entry which is preliminary data.</text>
</comment>
<dbReference type="PANTHER" id="PTHR14239:SF10">
    <property type="entry name" value="REDUCTASE"/>
    <property type="match status" value="1"/>
</dbReference>
<protein>
    <submittedName>
        <fullName evidence="3">Putative dinucleotide-binding enzyme</fullName>
    </submittedName>
</protein>
<proteinExistence type="predicted"/>
<accession>K2PQ36</accession>